<dbReference type="InterPro" id="IPR013083">
    <property type="entry name" value="Znf_RING/FYVE/PHD"/>
</dbReference>
<evidence type="ECO:0000256" key="2">
    <source>
        <dbReference type="ARBA" id="ARBA00022723"/>
    </source>
</evidence>
<dbReference type="GO" id="GO:0043122">
    <property type="term" value="P:regulation of canonical NF-kappaB signal transduction"/>
    <property type="evidence" value="ECO:0007669"/>
    <property type="project" value="TreeGrafter"/>
</dbReference>
<keyword evidence="5" id="KW-0436">Ligase</keyword>
<dbReference type="Pfam" id="PF24681">
    <property type="entry name" value="Kelch_KLHDC2_KLHL20_DRC7"/>
    <property type="match status" value="1"/>
</dbReference>
<organism evidence="5 6">
    <name type="scientific">Paramuricea clavata</name>
    <name type="common">Red gorgonian</name>
    <name type="synonym">Violescent sea-whip</name>
    <dbReference type="NCBI Taxonomy" id="317549"/>
    <lineage>
        <taxon>Eukaryota</taxon>
        <taxon>Metazoa</taxon>
        <taxon>Cnidaria</taxon>
        <taxon>Anthozoa</taxon>
        <taxon>Octocorallia</taxon>
        <taxon>Malacalcyonacea</taxon>
        <taxon>Plexauridae</taxon>
        <taxon>Paramuricea</taxon>
    </lineage>
</organism>
<keyword evidence="3" id="KW-0863">Zinc-finger</keyword>
<dbReference type="SUPFAM" id="SSF117281">
    <property type="entry name" value="Kelch motif"/>
    <property type="match status" value="2"/>
</dbReference>
<dbReference type="EMBL" id="CACRXK020000587">
    <property type="protein sequence ID" value="CAB3983190.1"/>
    <property type="molecule type" value="Genomic_DNA"/>
</dbReference>
<keyword evidence="6" id="KW-1185">Reference proteome</keyword>
<evidence type="ECO:0000313" key="6">
    <source>
        <dbReference type="Proteomes" id="UP001152795"/>
    </source>
</evidence>
<dbReference type="InterPro" id="IPR015915">
    <property type="entry name" value="Kelch-typ_b-propeller"/>
</dbReference>
<name>A0A6S7GCV7_PARCT</name>
<evidence type="ECO:0000313" key="5">
    <source>
        <dbReference type="EMBL" id="CAB3983190.1"/>
    </source>
</evidence>
<keyword evidence="2" id="KW-0479">Metal-binding</keyword>
<dbReference type="SUPFAM" id="SSF57850">
    <property type="entry name" value="RING/U-box"/>
    <property type="match status" value="1"/>
</dbReference>
<dbReference type="SMART" id="SM00612">
    <property type="entry name" value="Kelch"/>
    <property type="match status" value="5"/>
</dbReference>
<evidence type="ECO:0000256" key="4">
    <source>
        <dbReference type="ARBA" id="ARBA00022833"/>
    </source>
</evidence>
<dbReference type="Pfam" id="PF13923">
    <property type="entry name" value="zf-C3HC4_2"/>
    <property type="match status" value="1"/>
</dbReference>
<dbReference type="PROSITE" id="PS50089">
    <property type="entry name" value="ZF_RING_2"/>
    <property type="match status" value="1"/>
</dbReference>
<sequence length="508" mass="57176">MAEGFDTTRFQSAVDDGFTCPICLGVLQDPMQCQNNEHYFCSGCIKKHLEKTSLSCPVCQDKLTVETLRKAPRIVADYVSRLKISCNHAARGCEAVLELGALKIHVQDCDFMPVSCSNQGCDEVVSKRDVKHHERELCQFKTTTCDDCGEKMSHHKYGGHGCVLRRDVDKMKKDLAEVKTTQNEMMNEVREGMQRMTIAMEHLKESFQNVVNSKNSDIVVIAGWHPETNKPLSSVERFNLFNQTWTPLADLKIARGCHAAVLFENQILVCGGSSSTNSDDFTDSIEVLDMNGNPPTWQEFSVNLPIKVAGHKCVVYGNRLLIIGGQPKENEILNTIYQLLLVPPYSSKLLCHMKKKRAFHGVELFDDKVLIAGGDEAETNVEIFDITRNECSQMQPLPSPLFGMATVRRGDSMFLIGGTDKEQNVSNEIIECDIRTGQSKVRLNMKKERVFCSAVYHENTLVVLDGAKDEVKSVDCFNFVSNYWRKLPSMTKERIFASALVVKKNFEF</sequence>
<gene>
    <name evidence="5" type="ORF">PACLA_8A068905</name>
</gene>
<dbReference type="InterPro" id="IPR006652">
    <property type="entry name" value="Kelch_1"/>
</dbReference>
<proteinExistence type="predicted"/>
<protein>
    <submittedName>
        <fullName evidence="5">E3 ubiquitin- ligase NRDP1</fullName>
    </submittedName>
</protein>
<comment type="caution">
    <text evidence="5">The sequence shown here is derived from an EMBL/GenBank/DDBJ whole genome shotgun (WGS) entry which is preliminary data.</text>
</comment>
<accession>A0A6S7GCV7</accession>
<keyword evidence="4" id="KW-0862">Zinc</keyword>
<dbReference type="PROSITE" id="PS50145">
    <property type="entry name" value="ZF_TRAF"/>
    <property type="match status" value="1"/>
</dbReference>
<dbReference type="PANTHER" id="PTHR10131:SF157">
    <property type="entry name" value="RECEPTOR-ASSOCIATED FACTOR, PUTATIVE-RELATED"/>
    <property type="match status" value="1"/>
</dbReference>
<dbReference type="GO" id="GO:0008270">
    <property type="term" value="F:zinc ion binding"/>
    <property type="evidence" value="ECO:0007669"/>
    <property type="project" value="UniProtKB-KW"/>
</dbReference>
<dbReference type="InterPro" id="IPR001841">
    <property type="entry name" value="Znf_RING"/>
</dbReference>
<dbReference type="GO" id="GO:0016874">
    <property type="term" value="F:ligase activity"/>
    <property type="evidence" value="ECO:0007669"/>
    <property type="project" value="UniProtKB-KW"/>
</dbReference>
<dbReference type="AlphaFoldDB" id="A0A6S7GCV7"/>
<dbReference type="Gene3D" id="3.30.40.10">
    <property type="entry name" value="Zinc/RING finger domain, C3HC4 (zinc finger)"/>
    <property type="match status" value="2"/>
</dbReference>
<dbReference type="SUPFAM" id="SSF49599">
    <property type="entry name" value="TRAF domain-like"/>
    <property type="match status" value="1"/>
</dbReference>
<keyword evidence="1" id="KW-0880">Kelch repeat</keyword>
<dbReference type="InterPro" id="IPR001293">
    <property type="entry name" value="Znf_TRAF"/>
</dbReference>
<dbReference type="OrthoDB" id="9049620at2759"/>
<dbReference type="Gene3D" id="2.120.10.80">
    <property type="entry name" value="Kelch-type beta propeller"/>
    <property type="match status" value="2"/>
</dbReference>
<evidence type="ECO:0000256" key="3">
    <source>
        <dbReference type="ARBA" id="ARBA00022771"/>
    </source>
</evidence>
<reference evidence="5" key="1">
    <citation type="submission" date="2020-04" db="EMBL/GenBank/DDBJ databases">
        <authorList>
            <person name="Alioto T."/>
            <person name="Alioto T."/>
            <person name="Gomez Garrido J."/>
        </authorList>
    </citation>
    <scope>NUCLEOTIDE SEQUENCE</scope>
    <source>
        <strain evidence="5">A484AB</strain>
    </source>
</reference>
<dbReference type="Proteomes" id="UP001152795">
    <property type="component" value="Unassembled WGS sequence"/>
</dbReference>
<dbReference type="PANTHER" id="PTHR10131">
    <property type="entry name" value="TNF RECEPTOR ASSOCIATED FACTOR"/>
    <property type="match status" value="1"/>
</dbReference>
<evidence type="ECO:0000256" key="1">
    <source>
        <dbReference type="ARBA" id="ARBA00022441"/>
    </source>
</evidence>